<evidence type="ECO:0000313" key="4">
    <source>
        <dbReference type="Proteomes" id="UP000189670"/>
    </source>
</evidence>
<evidence type="ECO:0000256" key="2">
    <source>
        <dbReference type="PROSITE-ProRule" id="PRU00504"/>
    </source>
</evidence>
<name>A0A1V1NVP6_9BACT</name>
<dbReference type="GO" id="GO:0005509">
    <property type="term" value="F:calcium ion binding"/>
    <property type="evidence" value="ECO:0007669"/>
    <property type="project" value="InterPro"/>
</dbReference>
<dbReference type="Gene3D" id="2.60.40.10">
    <property type="entry name" value="Immunoglobulins"/>
    <property type="match status" value="2"/>
</dbReference>
<feature type="repeat" description="NHL" evidence="2">
    <location>
        <begin position="222"/>
        <end position="263"/>
    </location>
</feature>
<dbReference type="PANTHER" id="PTHR24104:SF25">
    <property type="entry name" value="PROTEIN LIN-41"/>
    <property type="match status" value="1"/>
</dbReference>
<gene>
    <name evidence="3" type="ORF">OMM_12541</name>
</gene>
<dbReference type="CDD" id="cd14957">
    <property type="entry name" value="NHL_like_2"/>
    <property type="match status" value="1"/>
</dbReference>
<dbReference type="InterPro" id="IPR001258">
    <property type="entry name" value="NHL_repeat"/>
</dbReference>
<feature type="repeat" description="NHL" evidence="2">
    <location>
        <begin position="399"/>
        <end position="439"/>
    </location>
</feature>
<dbReference type="PROSITE" id="PS51125">
    <property type="entry name" value="NHL"/>
    <property type="match status" value="3"/>
</dbReference>
<dbReference type="InterPro" id="IPR011042">
    <property type="entry name" value="6-blade_b-propeller_TolB-like"/>
</dbReference>
<dbReference type="Proteomes" id="UP000189670">
    <property type="component" value="Unassembled WGS sequence"/>
</dbReference>
<sequence>MIKNFTITDAESSACGLTLSMASSDSTLFTDTNFTYTCSADTYILSITPIENSYGGGTITIIATDGGGLTASDSFSITVTEVNDAPTSTSISSLTLIENQVSSALSFTITDLESNAADLTVTASSSNTSLVDNSNIVIEGTGSSQTISITPTANEYGTVTITISITDGDLTATTAFMMTINNVLEISSINDQTTLEDIATGEISFTLTGVSSGGQTADYSFAYSFVESGTTELNMPWGIAVDSIGNIYVTDSFNHRIVVFTSSGTYSYSMGSGSSSSNLGEFNFPRGIYIDDSDKIYVADESNNRVQVFTSSFAYDYSIAVGGLAVEVFVDSNGKIYVGEDSTGSVKVYTSYGNYDFTISDVNGPTGISVDSSGKIYVVCNMDNAVKVYTSSGSLDYTFGGSGSSDGLFDTPSDIAINSDGKIFVSDYMNHRIQVFSNSGTFDYSIGTTDISGNPPDLFNYPRGFSFDNDDNLYITENANRIQVYTNNTQDGVTVFATSSYTPLVSSASITLGGSGGSRTIDISPAAEQSGTVSITVTATDGDLTATTSFQLTVTNVNDLPVISSI</sequence>
<dbReference type="Gene3D" id="2.120.10.30">
    <property type="entry name" value="TolB, C-terminal domain"/>
    <property type="match status" value="2"/>
</dbReference>
<dbReference type="InterPro" id="IPR015919">
    <property type="entry name" value="Cadherin-like_sf"/>
</dbReference>
<reference evidence="4" key="1">
    <citation type="submission" date="2012-11" db="EMBL/GenBank/DDBJ databases">
        <authorList>
            <person name="Lucero-Rivera Y.E."/>
            <person name="Tovar-Ramirez D."/>
        </authorList>
    </citation>
    <scope>NUCLEOTIDE SEQUENCE [LARGE SCALE GENOMIC DNA]</scope>
    <source>
        <strain evidence="4">Araruama</strain>
    </source>
</reference>
<dbReference type="Pfam" id="PF01436">
    <property type="entry name" value="NHL"/>
    <property type="match status" value="3"/>
</dbReference>
<evidence type="ECO:0000256" key="1">
    <source>
        <dbReference type="ARBA" id="ARBA00022737"/>
    </source>
</evidence>
<feature type="repeat" description="NHL" evidence="2">
    <location>
        <begin position="273"/>
        <end position="312"/>
    </location>
</feature>
<dbReference type="PANTHER" id="PTHR24104">
    <property type="entry name" value="E3 UBIQUITIN-PROTEIN LIGASE NHLRC1-RELATED"/>
    <property type="match status" value="1"/>
</dbReference>
<dbReference type="InterPro" id="IPR013783">
    <property type="entry name" value="Ig-like_fold"/>
</dbReference>
<dbReference type="GO" id="GO:0016020">
    <property type="term" value="C:membrane"/>
    <property type="evidence" value="ECO:0007669"/>
    <property type="project" value="InterPro"/>
</dbReference>
<feature type="non-terminal residue" evidence="3">
    <location>
        <position position="566"/>
    </location>
</feature>
<organism evidence="3 4">
    <name type="scientific">Candidatus Magnetoglobus multicellularis str. Araruama</name>
    <dbReference type="NCBI Taxonomy" id="890399"/>
    <lineage>
        <taxon>Bacteria</taxon>
        <taxon>Pseudomonadati</taxon>
        <taxon>Thermodesulfobacteriota</taxon>
        <taxon>Desulfobacteria</taxon>
        <taxon>Desulfobacterales</taxon>
        <taxon>Desulfobacteraceae</taxon>
        <taxon>Candidatus Magnetoglobus</taxon>
    </lineage>
</organism>
<dbReference type="EMBL" id="ATBP01001848">
    <property type="protein sequence ID" value="ETR66634.1"/>
    <property type="molecule type" value="Genomic_DNA"/>
</dbReference>
<proteinExistence type="predicted"/>
<dbReference type="GO" id="GO:0008270">
    <property type="term" value="F:zinc ion binding"/>
    <property type="evidence" value="ECO:0007669"/>
    <property type="project" value="UniProtKB-KW"/>
</dbReference>
<protein>
    <submittedName>
        <fullName evidence="3">NHL repeat containing protein</fullName>
    </submittedName>
</protein>
<evidence type="ECO:0000313" key="3">
    <source>
        <dbReference type="EMBL" id="ETR66634.1"/>
    </source>
</evidence>
<dbReference type="InterPro" id="IPR050952">
    <property type="entry name" value="TRIM-NHL_E3_ligases"/>
</dbReference>
<dbReference type="SUPFAM" id="SSF63829">
    <property type="entry name" value="Calcium-dependent phosphotriesterase"/>
    <property type="match status" value="1"/>
</dbReference>
<dbReference type="SUPFAM" id="SSF49313">
    <property type="entry name" value="Cadherin-like"/>
    <property type="match status" value="2"/>
</dbReference>
<dbReference type="AlphaFoldDB" id="A0A1V1NVP6"/>
<comment type="caution">
    <text evidence="3">The sequence shown here is derived from an EMBL/GenBank/DDBJ whole genome shotgun (WGS) entry which is preliminary data.</text>
</comment>
<keyword evidence="1" id="KW-0677">Repeat</keyword>
<accession>A0A1V1NVP6</accession>